<reference evidence="2" key="2">
    <citation type="submission" date="2020-07" db="EMBL/GenBank/DDBJ databases">
        <authorList>
            <person name="Vera ALvarez R."/>
            <person name="Arias-Moreno D.M."/>
            <person name="Jimenez-Jacinto V."/>
            <person name="Jimenez-Bremont J.F."/>
            <person name="Swaminathan K."/>
            <person name="Moose S.P."/>
            <person name="Guerrero-Gonzalez M.L."/>
            <person name="Marino-Ramirez L."/>
            <person name="Landsman D."/>
            <person name="Rodriguez-Kessler M."/>
            <person name="Delgado-Sanchez P."/>
        </authorList>
    </citation>
    <scope>NUCLEOTIDE SEQUENCE</scope>
    <source>
        <tissue evidence="2">Cladode</tissue>
    </source>
</reference>
<dbReference type="Gene3D" id="3.40.30.10">
    <property type="entry name" value="Glutaredoxin"/>
    <property type="match status" value="1"/>
</dbReference>
<organism evidence="2">
    <name type="scientific">Opuntia streptacantha</name>
    <name type="common">Prickly pear cactus</name>
    <name type="synonym">Opuntia cardona</name>
    <dbReference type="NCBI Taxonomy" id="393608"/>
    <lineage>
        <taxon>Eukaryota</taxon>
        <taxon>Viridiplantae</taxon>
        <taxon>Streptophyta</taxon>
        <taxon>Embryophyta</taxon>
        <taxon>Tracheophyta</taxon>
        <taxon>Spermatophyta</taxon>
        <taxon>Magnoliopsida</taxon>
        <taxon>eudicotyledons</taxon>
        <taxon>Gunneridae</taxon>
        <taxon>Pentapetalae</taxon>
        <taxon>Caryophyllales</taxon>
        <taxon>Cactineae</taxon>
        <taxon>Cactaceae</taxon>
        <taxon>Opuntioideae</taxon>
        <taxon>Opuntia</taxon>
    </lineage>
</organism>
<sequence>MSCCCEREMDGKSSPISVSSLATILSFLLLSLQLKWGVRAQMTPPRFDGLVYGETAEFNPENILIEAFFDPVCPDTRDAWPSLKQALHYYGSRLSLIVHPFPLPYHDNAFVTSWALHIVNGLNSSATYPLWESFF</sequence>
<dbReference type="EMBL" id="GISG01003843">
    <property type="protein sequence ID" value="MBA4614733.1"/>
    <property type="molecule type" value="Transcribed_RNA"/>
</dbReference>
<dbReference type="InterPro" id="IPR036249">
    <property type="entry name" value="Thioredoxin-like_sf"/>
</dbReference>
<dbReference type="PANTHER" id="PTHR33875:SF2">
    <property type="entry name" value="ACR183CP"/>
    <property type="match status" value="1"/>
</dbReference>
<protein>
    <recommendedName>
        <fullName evidence="3">Thioredoxin-like fold domain-containing protein</fullName>
    </recommendedName>
</protein>
<dbReference type="CDD" id="cd02972">
    <property type="entry name" value="DsbA_family"/>
    <property type="match status" value="1"/>
</dbReference>
<dbReference type="AlphaFoldDB" id="A0A7C8YCL5"/>
<feature type="transmembrane region" description="Helical" evidence="1">
    <location>
        <begin position="16"/>
        <end position="36"/>
    </location>
</feature>
<evidence type="ECO:0008006" key="3">
    <source>
        <dbReference type="Google" id="ProtNLM"/>
    </source>
</evidence>
<evidence type="ECO:0000256" key="1">
    <source>
        <dbReference type="SAM" id="Phobius"/>
    </source>
</evidence>
<dbReference type="PANTHER" id="PTHR33875">
    <property type="entry name" value="OS09G0542200 PROTEIN"/>
    <property type="match status" value="1"/>
</dbReference>
<keyword evidence="1" id="KW-0472">Membrane</keyword>
<accession>A0A7C8YCL5</accession>
<reference evidence="2" key="1">
    <citation type="journal article" date="2013" name="J. Plant Res.">
        <title>Effect of fungi and light on seed germination of three Opuntia species from semiarid lands of central Mexico.</title>
        <authorList>
            <person name="Delgado-Sanchez P."/>
            <person name="Jimenez-Bremont J.F."/>
            <person name="Guerrero-Gonzalez Mde L."/>
            <person name="Flores J."/>
        </authorList>
    </citation>
    <scope>NUCLEOTIDE SEQUENCE</scope>
    <source>
        <tissue evidence="2">Cladode</tissue>
    </source>
</reference>
<dbReference type="SUPFAM" id="SSF52833">
    <property type="entry name" value="Thioredoxin-like"/>
    <property type="match status" value="1"/>
</dbReference>
<name>A0A7C8YCL5_OPUST</name>
<proteinExistence type="predicted"/>
<keyword evidence="1" id="KW-1133">Transmembrane helix</keyword>
<keyword evidence="1" id="KW-0812">Transmembrane</keyword>
<evidence type="ECO:0000313" key="2">
    <source>
        <dbReference type="EMBL" id="MBA4614733.1"/>
    </source>
</evidence>